<evidence type="ECO:0008006" key="3">
    <source>
        <dbReference type="Google" id="ProtNLM"/>
    </source>
</evidence>
<reference evidence="1" key="1">
    <citation type="submission" date="2019-10" db="EMBL/GenBank/DDBJ databases">
        <authorList>
            <consortium name="Genoscope - CEA"/>
            <person name="William W."/>
        </authorList>
    </citation>
    <scope>NUCLEOTIDE SEQUENCE [LARGE SCALE GENOMIC DNA]</scope>
    <source>
        <strain evidence="1">BBR_PRJEB10992</strain>
    </source>
</reference>
<dbReference type="Pfam" id="PF14233">
    <property type="entry name" value="DUF4335"/>
    <property type="match status" value="1"/>
</dbReference>
<accession>A0A7Z9C258</accession>
<organism evidence="1 2">
    <name type="scientific">Planktothrix serta PCC 8927</name>
    <dbReference type="NCBI Taxonomy" id="671068"/>
    <lineage>
        <taxon>Bacteria</taxon>
        <taxon>Bacillati</taxon>
        <taxon>Cyanobacteriota</taxon>
        <taxon>Cyanophyceae</taxon>
        <taxon>Oscillatoriophycideae</taxon>
        <taxon>Oscillatoriales</taxon>
        <taxon>Microcoleaceae</taxon>
        <taxon>Planktothrix</taxon>
    </lineage>
</organism>
<sequence>MMIIRRYTPPTCTLEVQAKRSLISRLKHQPILEQFKFKLCFDDPRLPDADHITIEGDRTQLETLYQVIKNYIQNFLAFSQNLTRYPALVNLKSSTENTPAFVVFDGDQSEIKIKPDGLLYHDLFLGNLSDNSAASFVHLSVLQLFDLADALEEYTTEADQLPNLKSPEKTDSEWLKTILFIIISISCLTGLIKLINLYRQPQTQTATQPTQTVKIPPPNLVPLPPPTLAPLPSLSLGDRFFH</sequence>
<proteinExistence type="predicted"/>
<keyword evidence="2" id="KW-1185">Reference proteome</keyword>
<dbReference type="AlphaFoldDB" id="A0A7Z9C258"/>
<dbReference type="Proteomes" id="UP000184550">
    <property type="component" value="Unassembled WGS sequence"/>
</dbReference>
<dbReference type="EMBL" id="CZCU02000157">
    <property type="protein sequence ID" value="VXD24214.1"/>
    <property type="molecule type" value="Genomic_DNA"/>
</dbReference>
<evidence type="ECO:0000313" key="1">
    <source>
        <dbReference type="EMBL" id="VXD24214.1"/>
    </source>
</evidence>
<dbReference type="OrthoDB" id="425813at2"/>
<dbReference type="InterPro" id="IPR025569">
    <property type="entry name" value="DUF4335"/>
</dbReference>
<gene>
    <name evidence="1" type="ORF">PL8927_80007</name>
</gene>
<comment type="caution">
    <text evidence="1">The sequence shown here is derived from an EMBL/GenBank/DDBJ whole genome shotgun (WGS) entry which is preliminary data.</text>
</comment>
<name>A0A7Z9C258_9CYAN</name>
<protein>
    <recommendedName>
        <fullName evidence="3">DUF4335 domain-containing protein</fullName>
    </recommendedName>
</protein>
<dbReference type="RefSeq" id="WP_083617001.1">
    <property type="nucleotide sequence ID" value="NZ_LR734826.1"/>
</dbReference>
<evidence type="ECO:0000313" key="2">
    <source>
        <dbReference type="Proteomes" id="UP000184550"/>
    </source>
</evidence>